<dbReference type="STRING" id="1860102.ACCAA_640010"/>
<name>A0A1A8XVP7_9PROT</name>
<feature type="region of interest" description="Disordered" evidence="7">
    <location>
        <begin position="38"/>
        <end position="79"/>
    </location>
</feature>
<dbReference type="PRINTS" id="PR01021">
    <property type="entry name" value="OMPADOMAIN"/>
</dbReference>
<dbReference type="InterPro" id="IPR036737">
    <property type="entry name" value="OmpA-like_sf"/>
</dbReference>
<sequence>MAQLTPLAKGLISVIVLGVAGSLAWNFGLKDRFGGGGEPAASRPAAANSGAPTETMAKAKPGAVAKAAQADDKNAPLGSPTNPLRVSLVSFHGYAPALVANGNALNTQPGSIYHQKGVSVRFVIQDDIPTLATIFESGAAQCAWRTSDFWAQEQPNLRNAGLDGRAVMIVDNTQGGDAVIASDPAVKSIEDLAGRSVALLQFTPSHGMLIDALDNSSLTARKKESVKTVFINADEGTAGVRAALESGNVDAAVLWDPDLALALRNVKGAHVVYSTKTATNLIFDVMVCDSRLLAKPEGQAVVQKFVEGWMEGVPAARANPDNAVEALVKTEEFFKLLADKEGRPFVKSLFPNVVWTGVEENARILGLAGGTNHYERVYKHFDEIYRKAGALANPKSPVITPQDSFDYRFIKAMLARDKPAAAAAAQPQNTFTQSSLKEATRQEAMVTKPVTVSFASGSAELTKRSEKTVDSEMVPFIENNGKAYFEVSGNSDSTGAREVNQRLSAARAKAVVDYLVKQWEFPRERFKIVGNGPDRPLCNEANAASEGLSLEDCRAMNRTTRVAVYGGR</sequence>
<dbReference type="Proteomes" id="UP000199169">
    <property type="component" value="Unassembled WGS sequence"/>
</dbReference>
<dbReference type="Pfam" id="PF09084">
    <property type="entry name" value="NMT1"/>
    <property type="match status" value="1"/>
</dbReference>
<proteinExistence type="inferred from homology"/>
<dbReference type="Gene3D" id="3.40.190.10">
    <property type="entry name" value="Periplasmic binding protein-like II"/>
    <property type="match status" value="2"/>
</dbReference>
<dbReference type="PANTHER" id="PTHR30024">
    <property type="entry name" value="ALIPHATIC SULFONATES-BINDING PROTEIN-RELATED"/>
    <property type="match status" value="1"/>
</dbReference>
<keyword evidence="10" id="KW-1185">Reference proteome</keyword>
<evidence type="ECO:0000313" key="9">
    <source>
        <dbReference type="EMBL" id="SBT08811.1"/>
    </source>
</evidence>
<comment type="subcellular location">
    <subcellularLocation>
        <location evidence="1">Membrane</location>
    </subcellularLocation>
    <subcellularLocation>
        <location evidence="2">Periplasm</location>
    </subcellularLocation>
</comment>
<dbReference type="InterPro" id="IPR006665">
    <property type="entry name" value="OmpA-like"/>
</dbReference>
<evidence type="ECO:0000256" key="4">
    <source>
        <dbReference type="ARBA" id="ARBA00022729"/>
    </source>
</evidence>
<comment type="similarity">
    <text evidence="3">Belongs to the bacterial solute-binding protein SsuA/TauA family.</text>
</comment>
<dbReference type="SUPFAM" id="SSF103088">
    <property type="entry name" value="OmpA-like"/>
    <property type="match status" value="1"/>
</dbReference>
<dbReference type="EMBL" id="FLQX01000143">
    <property type="protein sequence ID" value="SBT08811.1"/>
    <property type="molecule type" value="Genomic_DNA"/>
</dbReference>
<dbReference type="AlphaFoldDB" id="A0A1A8XVP7"/>
<keyword evidence="5 6" id="KW-0472">Membrane</keyword>
<evidence type="ECO:0000256" key="6">
    <source>
        <dbReference type="PROSITE-ProRule" id="PRU00473"/>
    </source>
</evidence>
<evidence type="ECO:0000313" key="10">
    <source>
        <dbReference type="Proteomes" id="UP000199169"/>
    </source>
</evidence>
<feature type="domain" description="OmpA-like" evidence="8">
    <location>
        <begin position="441"/>
        <end position="568"/>
    </location>
</feature>
<dbReference type="GO" id="GO:0042597">
    <property type="term" value="C:periplasmic space"/>
    <property type="evidence" value="ECO:0007669"/>
    <property type="project" value="UniProtKB-SubCell"/>
</dbReference>
<dbReference type="Pfam" id="PF00691">
    <property type="entry name" value="OmpA"/>
    <property type="match status" value="1"/>
</dbReference>
<evidence type="ECO:0000256" key="2">
    <source>
        <dbReference type="ARBA" id="ARBA00004418"/>
    </source>
</evidence>
<evidence type="ECO:0000259" key="8">
    <source>
        <dbReference type="PROSITE" id="PS51123"/>
    </source>
</evidence>
<dbReference type="CDD" id="cd07185">
    <property type="entry name" value="OmpA_C-like"/>
    <property type="match status" value="1"/>
</dbReference>
<dbReference type="InterPro" id="IPR015168">
    <property type="entry name" value="SsuA/THI5"/>
</dbReference>
<feature type="compositionally biased region" description="Low complexity" evidence="7">
    <location>
        <begin position="39"/>
        <end position="68"/>
    </location>
</feature>
<dbReference type="InterPro" id="IPR006664">
    <property type="entry name" value="OMP_bac"/>
</dbReference>
<accession>A0A1A8XVP7</accession>
<keyword evidence="4" id="KW-0732">Signal</keyword>
<evidence type="ECO:0000256" key="1">
    <source>
        <dbReference type="ARBA" id="ARBA00004370"/>
    </source>
</evidence>
<evidence type="ECO:0000256" key="5">
    <source>
        <dbReference type="ARBA" id="ARBA00023136"/>
    </source>
</evidence>
<dbReference type="PROSITE" id="PS51123">
    <property type="entry name" value="OMPA_2"/>
    <property type="match status" value="1"/>
</dbReference>
<evidence type="ECO:0000256" key="3">
    <source>
        <dbReference type="ARBA" id="ARBA00010742"/>
    </source>
</evidence>
<reference evidence="9 10" key="1">
    <citation type="submission" date="2016-06" db="EMBL/GenBank/DDBJ databases">
        <authorList>
            <person name="Kjaerup R.B."/>
            <person name="Dalgaard T.S."/>
            <person name="Juul-Madsen H.R."/>
        </authorList>
    </citation>
    <scope>NUCLEOTIDE SEQUENCE [LARGE SCALE GENOMIC DNA]</scope>
    <source>
        <strain evidence="9">3</strain>
    </source>
</reference>
<protein>
    <submittedName>
        <fullName evidence="9">OmpA/MotB domain protein</fullName>
    </submittedName>
</protein>
<dbReference type="Gene3D" id="3.30.1330.60">
    <property type="entry name" value="OmpA-like domain"/>
    <property type="match status" value="1"/>
</dbReference>
<dbReference type="RefSeq" id="WP_186408461.1">
    <property type="nucleotide sequence ID" value="NZ_FLQX01000143.1"/>
</dbReference>
<dbReference type="SUPFAM" id="SSF53850">
    <property type="entry name" value="Periplasmic binding protein-like II"/>
    <property type="match status" value="1"/>
</dbReference>
<dbReference type="PANTHER" id="PTHR30024:SF47">
    <property type="entry name" value="TAURINE-BINDING PERIPLASMIC PROTEIN"/>
    <property type="match status" value="1"/>
</dbReference>
<organism evidence="9 10">
    <name type="scientific">Candidatus Accumulibacter aalborgensis</name>
    <dbReference type="NCBI Taxonomy" id="1860102"/>
    <lineage>
        <taxon>Bacteria</taxon>
        <taxon>Pseudomonadati</taxon>
        <taxon>Pseudomonadota</taxon>
        <taxon>Betaproteobacteria</taxon>
        <taxon>Candidatus Accumulibacter</taxon>
    </lineage>
</organism>
<dbReference type="GO" id="GO:0016020">
    <property type="term" value="C:membrane"/>
    <property type="evidence" value="ECO:0007669"/>
    <property type="project" value="UniProtKB-SubCell"/>
</dbReference>
<gene>
    <name evidence="9" type="ORF">ACCAA_640010</name>
</gene>
<evidence type="ECO:0000256" key="7">
    <source>
        <dbReference type="SAM" id="MobiDB-lite"/>
    </source>
</evidence>